<organism evidence="2 3">
    <name type="scientific">Dryococelus australis</name>
    <dbReference type="NCBI Taxonomy" id="614101"/>
    <lineage>
        <taxon>Eukaryota</taxon>
        <taxon>Metazoa</taxon>
        <taxon>Ecdysozoa</taxon>
        <taxon>Arthropoda</taxon>
        <taxon>Hexapoda</taxon>
        <taxon>Insecta</taxon>
        <taxon>Pterygota</taxon>
        <taxon>Neoptera</taxon>
        <taxon>Polyneoptera</taxon>
        <taxon>Phasmatodea</taxon>
        <taxon>Verophasmatodea</taxon>
        <taxon>Anareolatae</taxon>
        <taxon>Phasmatidae</taxon>
        <taxon>Eurycanthinae</taxon>
        <taxon>Dryococelus</taxon>
    </lineage>
</organism>
<dbReference type="Proteomes" id="UP001159363">
    <property type="component" value="Chromosome 8"/>
</dbReference>
<name>A0ABQ9GUF3_9NEOP</name>
<dbReference type="EMBL" id="JARBHB010000009">
    <property type="protein sequence ID" value="KAJ8875647.1"/>
    <property type="molecule type" value="Genomic_DNA"/>
</dbReference>
<evidence type="ECO:0000313" key="2">
    <source>
        <dbReference type="EMBL" id="KAJ8875647.1"/>
    </source>
</evidence>
<protein>
    <submittedName>
        <fullName evidence="2">Uncharacterized protein</fullName>
    </submittedName>
</protein>
<sequence>MADIQRITVSSSWYVAYGVAWMVCTVHSRTHRPMRKLPYVWETSFAAETIFRSLISPYCQTWRKLEEDAMRRAEIIARGAGAWETGRKPRGGGPSEQMTTVHDENTRCGDAPVQSLSADILLCPNVRAASSTTIPHMREHGSERAEDRARIPLTGGERASHYSTAVPGNSYKIITAKVSQLQHCQLPGSGSVNTTKAAEINHECTRIICMRTFLSVDGATLAKRFDCSPPTKMNRVLSPAGSFRIFAIDASDRWVSSGISRSPRPFIPAMLHTHLNHLAVRSRPNLFTRFIYPDTLVKVISRSMTWYYYFCLDNGGTTANNRSGIYSSRKANCWVASMGRCKLASRAGGINIHGQLRLRRHMEHDVDRSSWADQLKINWFVDYWIMHVTPMLHAATSTDLGECAQKSIFCDETVFNAATIRLGIYITVRRTEWSHGNY</sequence>
<accession>A0ABQ9GUF3</accession>
<feature type="region of interest" description="Disordered" evidence="1">
    <location>
        <begin position="83"/>
        <end position="109"/>
    </location>
</feature>
<gene>
    <name evidence="2" type="ORF">PR048_023544</name>
</gene>
<reference evidence="2 3" key="1">
    <citation type="submission" date="2023-02" db="EMBL/GenBank/DDBJ databases">
        <title>LHISI_Scaffold_Assembly.</title>
        <authorList>
            <person name="Stuart O.P."/>
            <person name="Cleave R."/>
            <person name="Magrath M.J.L."/>
            <person name="Mikheyev A.S."/>
        </authorList>
    </citation>
    <scope>NUCLEOTIDE SEQUENCE [LARGE SCALE GENOMIC DNA]</scope>
    <source>
        <strain evidence="2">Daus_M_001</strain>
        <tissue evidence="2">Leg muscle</tissue>
    </source>
</reference>
<comment type="caution">
    <text evidence="2">The sequence shown here is derived from an EMBL/GenBank/DDBJ whole genome shotgun (WGS) entry which is preliminary data.</text>
</comment>
<evidence type="ECO:0000256" key="1">
    <source>
        <dbReference type="SAM" id="MobiDB-lite"/>
    </source>
</evidence>
<proteinExistence type="predicted"/>
<evidence type="ECO:0000313" key="3">
    <source>
        <dbReference type="Proteomes" id="UP001159363"/>
    </source>
</evidence>
<keyword evidence="3" id="KW-1185">Reference proteome</keyword>